<feature type="compositionally biased region" description="Polar residues" evidence="1">
    <location>
        <begin position="72"/>
        <end position="83"/>
    </location>
</feature>
<dbReference type="AlphaFoldDB" id="A0A089MEH7"/>
<dbReference type="STRING" id="189425.PGRAT_26460"/>
<keyword evidence="2" id="KW-0732">Signal</keyword>
<protein>
    <submittedName>
        <fullName evidence="3">FAD/FMN-containing dehydrogenase</fullName>
    </submittedName>
</protein>
<evidence type="ECO:0000256" key="2">
    <source>
        <dbReference type="SAM" id="SignalP"/>
    </source>
</evidence>
<dbReference type="HOGENOM" id="CLU_171055_0_0_9"/>
<reference evidence="3 4" key="1">
    <citation type="submission" date="2014-08" db="EMBL/GenBank/DDBJ databases">
        <title>Comparative genomics of the Paenibacillus odorifer group.</title>
        <authorList>
            <person name="den Bakker H.C."/>
            <person name="Tsai Y.-C."/>
            <person name="Martin N."/>
            <person name="Korlach J."/>
            <person name="Wiedmann M."/>
        </authorList>
    </citation>
    <scope>NUCLEOTIDE SEQUENCE [LARGE SCALE GENOMIC DNA]</scope>
    <source>
        <strain evidence="3 4">DSM 15220</strain>
    </source>
</reference>
<evidence type="ECO:0000313" key="4">
    <source>
        <dbReference type="Proteomes" id="UP000029500"/>
    </source>
</evidence>
<name>A0A089MEH7_9BACL</name>
<sequence length="83" mass="9081">MKKIWLGIITLVLVMGIGTSVYAAEADKGQSWFEHMLPFAKKMHPDLTDSQVKDMVNNCHSKQGAGKGGMMDSTSGRGSMMNF</sequence>
<dbReference type="KEGG" id="pgm:PGRAT_26460"/>
<evidence type="ECO:0000313" key="3">
    <source>
        <dbReference type="EMBL" id="AIQ70770.1"/>
    </source>
</evidence>
<gene>
    <name evidence="3" type="ORF">PGRAT_26460</name>
</gene>
<feature type="region of interest" description="Disordered" evidence="1">
    <location>
        <begin position="58"/>
        <end position="83"/>
    </location>
</feature>
<dbReference type="eggNOG" id="ENOG5033ERC">
    <property type="taxonomic scope" value="Bacteria"/>
</dbReference>
<accession>A0A089MEH7</accession>
<organism evidence="3 4">
    <name type="scientific">Paenibacillus graminis</name>
    <dbReference type="NCBI Taxonomy" id="189425"/>
    <lineage>
        <taxon>Bacteria</taxon>
        <taxon>Bacillati</taxon>
        <taxon>Bacillota</taxon>
        <taxon>Bacilli</taxon>
        <taxon>Bacillales</taxon>
        <taxon>Paenibacillaceae</taxon>
        <taxon>Paenibacillus</taxon>
    </lineage>
</organism>
<evidence type="ECO:0000256" key="1">
    <source>
        <dbReference type="SAM" id="MobiDB-lite"/>
    </source>
</evidence>
<dbReference type="RefSeq" id="WP_025707739.1">
    <property type="nucleotide sequence ID" value="NZ_CP009287.1"/>
</dbReference>
<keyword evidence="4" id="KW-1185">Reference proteome</keyword>
<dbReference type="Proteomes" id="UP000029500">
    <property type="component" value="Chromosome"/>
</dbReference>
<feature type="signal peptide" evidence="2">
    <location>
        <begin position="1"/>
        <end position="23"/>
    </location>
</feature>
<feature type="chain" id="PRO_5001847259" evidence="2">
    <location>
        <begin position="24"/>
        <end position="83"/>
    </location>
</feature>
<proteinExistence type="predicted"/>
<dbReference type="EMBL" id="CP009287">
    <property type="protein sequence ID" value="AIQ70770.1"/>
    <property type="molecule type" value="Genomic_DNA"/>
</dbReference>